<dbReference type="AlphaFoldDB" id="A0A371EB74"/>
<evidence type="ECO:0000256" key="2">
    <source>
        <dbReference type="SAM" id="MobiDB-lite"/>
    </source>
</evidence>
<feature type="compositionally biased region" description="Polar residues" evidence="2">
    <location>
        <begin position="19"/>
        <end position="33"/>
    </location>
</feature>
<accession>A0A371EB74</accession>
<dbReference type="GO" id="GO:0005737">
    <property type="term" value="C:cytoplasm"/>
    <property type="evidence" value="ECO:0007669"/>
    <property type="project" value="TreeGrafter"/>
</dbReference>
<dbReference type="PANTHER" id="PTHR31807:SF31">
    <property type="entry name" value="QWRF MOTIF PROTEIN (DUF566)-RELATED"/>
    <property type="match status" value="1"/>
</dbReference>
<evidence type="ECO:0000313" key="3">
    <source>
        <dbReference type="EMBL" id="RDX63281.1"/>
    </source>
</evidence>
<dbReference type="Proteomes" id="UP000257109">
    <property type="component" value="Unassembled WGS sequence"/>
</dbReference>
<comment type="similarity">
    <text evidence="1">Belongs to the QWRF family.</text>
</comment>
<sequence length="573" mass="65123">MKGNSNDSVFPYSPKPRTRQVSSRFLSPNSTGSPEPRSASPLRRLHRTAKKNSATLADHIGSERIKEREENNQNQKPTNRTGSVFSVLTKQRSCREFRNNINGLEENDEEVTDRSTPYGFSGKSSSSPAVKKPSSHIAPGRLSLDESNLHKGFHFSKNSIESEADYTSLESISLPRARKKGREVSSKYMAKGERREGASDSDPLSSDDSWMMNKFIAQKAMKRANSLIGYMSSKSQWALSPGRSGSPPLSLESKDNKPMSFSSLRPQHKKVEKILSMGFDLFRTKKSSTSQVVHRLRLLDNRLIQWRFANARAHASNLTCVLDGLAKLRHSVMKKKIELEREKLEMKLNCVLHSQLKLLETWASMERQHLAAITIMKECLQSVVCKVPLLEGAKVDIQLASIAQRYASDLTDSIKSVLYPFSPLLKLKLKFLHDQTDTMAKLLSKLARVVAQEKLLLQEFNDIFHTMSVLELKERSLMCSLIHLKLRESDLHQNQKSTNRTCSVFSALTKQRSYREFRNNNRDVTGRSTWHVTFSRKFSSSSKVKKPNLILLLKDWKIPFIETSINMEFEKSG</sequence>
<feature type="compositionally biased region" description="Low complexity" evidence="2">
    <location>
        <begin position="115"/>
        <end position="132"/>
    </location>
</feature>
<dbReference type="OrthoDB" id="774923at2759"/>
<feature type="non-terminal residue" evidence="3">
    <location>
        <position position="1"/>
    </location>
</feature>
<feature type="compositionally biased region" description="Basic and acidic residues" evidence="2">
    <location>
        <begin position="60"/>
        <end position="71"/>
    </location>
</feature>
<dbReference type="GO" id="GO:0008017">
    <property type="term" value="F:microtubule binding"/>
    <property type="evidence" value="ECO:0007669"/>
    <property type="project" value="TreeGrafter"/>
</dbReference>
<dbReference type="InterPro" id="IPR007573">
    <property type="entry name" value="QWRF"/>
</dbReference>
<evidence type="ECO:0000256" key="1">
    <source>
        <dbReference type="ARBA" id="ARBA00010016"/>
    </source>
</evidence>
<feature type="compositionally biased region" description="Basic and acidic residues" evidence="2">
    <location>
        <begin position="182"/>
        <end position="198"/>
    </location>
</feature>
<dbReference type="PANTHER" id="PTHR31807">
    <property type="entry name" value="AUGMIN FAMILY MEMBER"/>
    <property type="match status" value="1"/>
</dbReference>
<keyword evidence="4" id="KW-1185">Reference proteome</keyword>
<dbReference type="GO" id="GO:0005880">
    <property type="term" value="C:nuclear microtubule"/>
    <property type="evidence" value="ECO:0007669"/>
    <property type="project" value="TreeGrafter"/>
</dbReference>
<organism evidence="3 4">
    <name type="scientific">Mucuna pruriens</name>
    <name type="common">Velvet bean</name>
    <name type="synonym">Dolichos pruriens</name>
    <dbReference type="NCBI Taxonomy" id="157652"/>
    <lineage>
        <taxon>Eukaryota</taxon>
        <taxon>Viridiplantae</taxon>
        <taxon>Streptophyta</taxon>
        <taxon>Embryophyta</taxon>
        <taxon>Tracheophyta</taxon>
        <taxon>Spermatophyta</taxon>
        <taxon>Magnoliopsida</taxon>
        <taxon>eudicotyledons</taxon>
        <taxon>Gunneridae</taxon>
        <taxon>Pentapetalae</taxon>
        <taxon>rosids</taxon>
        <taxon>fabids</taxon>
        <taxon>Fabales</taxon>
        <taxon>Fabaceae</taxon>
        <taxon>Papilionoideae</taxon>
        <taxon>50 kb inversion clade</taxon>
        <taxon>NPAAA clade</taxon>
        <taxon>indigoferoid/millettioid clade</taxon>
        <taxon>Phaseoleae</taxon>
        <taxon>Mucuna</taxon>
    </lineage>
</organism>
<dbReference type="GO" id="GO:0051225">
    <property type="term" value="P:spindle assembly"/>
    <property type="evidence" value="ECO:0007669"/>
    <property type="project" value="TreeGrafter"/>
</dbReference>
<name>A0A371EB74_MUCPR</name>
<dbReference type="Pfam" id="PF04484">
    <property type="entry name" value="QWRF"/>
    <property type="match status" value="1"/>
</dbReference>
<dbReference type="STRING" id="157652.A0A371EB74"/>
<comment type="caution">
    <text evidence="3">The sequence shown here is derived from an EMBL/GenBank/DDBJ whole genome shotgun (WGS) entry which is preliminary data.</text>
</comment>
<feature type="compositionally biased region" description="Low complexity" evidence="2">
    <location>
        <begin position="239"/>
        <end position="251"/>
    </location>
</feature>
<feature type="region of interest" description="Disordered" evidence="2">
    <location>
        <begin position="176"/>
        <end position="205"/>
    </location>
</feature>
<proteinExistence type="inferred from homology"/>
<feature type="region of interest" description="Disordered" evidence="2">
    <location>
        <begin position="1"/>
        <end position="87"/>
    </location>
</feature>
<feature type="region of interest" description="Disordered" evidence="2">
    <location>
        <begin position="236"/>
        <end position="265"/>
    </location>
</feature>
<evidence type="ECO:0000313" key="4">
    <source>
        <dbReference type="Proteomes" id="UP000257109"/>
    </source>
</evidence>
<reference evidence="3" key="1">
    <citation type="submission" date="2018-05" db="EMBL/GenBank/DDBJ databases">
        <title>Draft genome of Mucuna pruriens seed.</title>
        <authorList>
            <person name="Nnadi N.E."/>
            <person name="Vos R."/>
            <person name="Hasami M.H."/>
            <person name="Devisetty U.K."/>
            <person name="Aguiy J.C."/>
        </authorList>
    </citation>
    <scope>NUCLEOTIDE SEQUENCE [LARGE SCALE GENOMIC DNA]</scope>
    <source>
        <strain evidence="3">JCA_2017</strain>
    </source>
</reference>
<gene>
    <name evidence="3" type="primary">QWRF3</name>
    <name evidence="3" type="ORF">CR513_58312</name>
</gene>
<feature type="compositionally biased region" description="Polar residues" evidence="2">
    <location>
        <begin position="72"/>
        <end position="87"/>
    </location>
</feature>
<protein>
    <submittedName>
        <fullName evidence="3">QWRF motif-containing protein 3</fullName>
    </submittedName>
</protein>
<dbReference type="EMBL" id="QJKJ01014992">
    <property type="protein sequence ID" value="RDX63281.1"/>
    <property type="molecule type" value="Genomic_DNA"/>
</dbReference>
<feature type="region of interest" description="Disordered" evidence="2">
    <location>
        <begin position="99"/>
        <end position="143"/>
    </location>
</feature>